<protein>
    <submittedName>
        <fullName evidence="2">Uncharacterized protein</fullName>
    </submittedName>
</protein>
<evidence type="ECO:0000256" key="1">
    <source>
        <dbReference type="SAM" id="Phobius"/>
    </source>
</evidence>
<dbReference type="AlphaFoldDB" id="A0A545AIT8"/>
<feature type="transmembrane region" description="Helical" evidence="1">
    <location>
        <begin position="104"/>
        <end position="121"/>
    </location>
</feature>
<accession>A0A545AIT8</accession>
<organism evidence="2 3">
    <name type="scientific">Cryptosporangium phraense</name>
    <dbReference type="NCBI Taxonomy" id="2593070"/>
    <lineage>
        <taxon>Bacteria</taxon>
        <taxon>Bacillati</taxon>
        <taxon>Actinomycetota</taxon>
        <taxon>Actinomycetes</taxon>
        <taxon>Cryptosporangiales</taxon>
        <taxon>Cryptosporangiaceae</taxon>
        <taxon>Cryptosporangium</taxon>
    </lineage>
</organism>
<name>A0A545AIT8_9ACTN</name>
<feature type="transmembrane region" description="Helical" evidence="1">
    <location>
        <begin position="42"/>
        <end position="59"/>
    </location>
</feature>
<evidence type="ECO:0000313" key="3">
    <source>
        <dbReference type="Proteomes" id="UP000317982"/>
    </source>
</evidence>
<dbReference type="Proteomes" id="UP000317982">
    <property type="component" value="Unassembled WGS sequence"/>
</dbReference>
<feature type="transmembrane region" description="Helical" evidence="1">
    <location>
        <begin position="156"/>
        <end position="174"/>
    </location>
</feature>
<dbReference type="EMBL" id="VIRS01000028">
    <property type="protein sequence ID" value="TQS41247.1"/>
    <property type="molecule type" value="Genomic_DNA"/>
</dbReference>
<proteinExistence type="predicted"/>
<feature type="transmembrane region" description="Helical" evidence="1">
    <location>
        <begin position="80"/>
        <end position="98"/>
    </location>
</feature>
<reference evidence="2 3" key="1">
    <citation type="submission" date="2019-07" db="EMBL/GenBank/DDBJ databases">
        <title>Cryptosporangium phraense sp. nov., isolated from plant litter.</title>
        <authorList>
            <person name="Suriyachadkun C."/>
        </authorList>
    </citation>
    <scope>NUCLEOTIDE SEQUENCE [LARGE SCALE GENOMIC DNA]</scope>
    <source>
        <strain evidence="2 3">A-T 5661</strain>
    </source>
</reference>
<comment type="caution">
    <text evidence="2">The sequence shown here is derived from an EMBL/GenBank/DDBJ whole genome shotgun (WGS) entry which is preliminary data.</text>
</comment>
<dbReference type="RefSeq" id="WP_142708316.1">
    <property type="nucleotide sequence ID" value="NZ_VIRS01000028.1"/>
</dbReference>
<dbReference type="InParanoid" id="A0A545AIT8"/>
<keyword evidence="1" id="KW-0812">Transmembrane</keyword>
<gene>
    <name evidence="2" type="ORF">FL583_30475</name>
</gene>
<feature type="transmembrane region" description="Helical" evidence="1">
    <location>
        <begin position="128"/>
        <end position="150"/>
    </location>
</feature>
<keyword evidence="1" id="KW-0472">Membrane</keyword>
<keyword evidence="1" id="KW-1133">Transmembrane helix</keyword>
<keyword evidence="3" id="KW-1185">Reference proteome</keyword>
<feature type="transmembrane region" description="Helical" evidence="1">
    <location>
        <begin position="12"/>
        <end position="30"/>
    </location>
</feature>
<evidence type="ECO:0000313" key="2">
    <source>
        <dbReference type="EMBL" id="TQS41247.1"/>
    </source>
</evidence>
<sequence length="185" mass="18810">MIGSLGGTVRRRGGLAAVIAGFFGAVWFGWARDGLAERYEWALILVIAPSFLVVGWGAVRAWGPPPAGGEPADPTFRHRSPILVGVEFVVAAAAAWFTGPASDVVLAVTTIVIGLHFVPLARLLGQALLGWAGAAIVVVGLVAWATAAVADDSSDPVAGLGTGAVLLAAALLTLRRTAVGPTVRA</sequence>